<comment type="subunit">
    <text evidence="2">Homotrimer.</text>
</comment>
<evidence type="ECO:0000256" key="6">
    <source>
        <dbReference type="ARBA" id="ARBA00022729"/>
    </source>
</evidence>
<keyword evidence="14" id="KW-1185">Reference proteome</keyword>
<keyword evidence="3" id="KW-0813">Transport</keyword>
<keyword evidence="4" id="KW-1134">Transmembrane beta strand</keyword>
<dbReference type="SUPFAM" id="SSF56935">
    <property type="entry name" value="Porins"/>
    <property type="match status" value="1"/>
</dbReference>
<dbReference type="PANTHER" id="PTHR34501:SF9">
    <property type="entry name" value="MAJOR OUTER MEMBRANE PROTEIN P.IA"/>
    <property type="match status" value="1"/>
</dbReference>
<evidence type="ECO:0000256" key="7">
    <source>
        <dbReference type="ARBA" id="ARBA00023065"/>
    </source>
</evidence>
<accession>A0A158KRX0</accession>
<dbReference type="PANTHER" id="PTHR34501">
    <property type="entry name" value="PROTEIN YDDL-RELATED"/>
    <property type="match status" value="1"/>
</dbReference>
<evidence type="ECO:0000256" key="1">
    <source>
        <dbReference type="ARBA" id="ARBA00004571"/>
    </source>
</evidence>
<evidence type="ECO:0000256" key="4">
    <source>
        <dbReference type="ARBA" id="ARBA00022452"/>
    </source>
</evidence>
<feature type="domain" description="Porin" evidence="12">
    <location>
        <begin position="24"/>
        <end position="355"/>
    </location>
</feature>
<dbReference type="InterPro" id="IPR033900">
    <property type="entry name" value="Gram_neg_porin_domain"/>
</dbReference>
<evidence type="ECO:0000256" key="10">
    <source>
        <dbReference type="ARBA" id="ARBA00023237"/>
    </source>
</evidence>
<name>A0A158KRX0_9BURK</name>
<dbReference type="GO" id="GO:0046930">
    <property type="term" value="C:pore complex"/>
    <property type="evidence" value="ECO:0007669"/>
    <property type="project" value="UniProtKB-KW"/>
</dbReference>
<evidence type="ECO:0000313" key="14">
    <source>
        <dbReference type="Proteomes" id="UP000054925"/>
    </source>
</evidence>
<dbReference type="Gene3D" id="2.40.160.10">
    <property type="entry name" value="Porin"/>
    <property type="match status" value="1"/>
</dbReference>
<dbReference type="GO" id="GO:0015288">
    <property type="term" value="F:porin activity"/>
    <property type="evidence" value="ECO:0007669"/>
    <property type="project" value="UniProtKB-KW"/>
</dbReference>
<feature type="signal peptide" evidence="11">
    <location>
        <begin position="1"/>
        <end position="36"/>
    </location>
</feature>
<keyword evidence="8" id="KW-0626">Porin</keyword>
<evidence type="ECO:0000313" key="13">
    <source>
        <dbReference type="EMBL" id="SAL83181.1"/>
    </source>
</evidence>
<sequence>MPAWAALVPRFCSLTFMKPQLKLAALALALPAIAQAQSSVTLYGIIDAALNFQTHANAAGDSFIGMQQGNEGFLSGSRFGLKGVEDLGGGAKAGFTLENGFLANNGRLDQQGQLFGRQAFITIGNRYGDLAFGRQYTTANTMLYYVDPLGVGAAPSNSWMVYLTGQRYDNAVTYTGKFGPFMGIAEYAFGDVAGSFQARSSASVGLKYADGPITLVGDAQYTHDSASRLARIYIAGVKASVGPAKLFANYIYSHRQAGFDSSNGGTDTASITSMSTGATPTSVAAINSVFATSRRDDFFTLGASYLATPAVTFTASVMVDRTRADAFSGTRATAYGVADYALSKRTDTYLAFAYDWVRGDWSGLLGNSTTNYTGGSGKPLNGNDNQATLMIGLRHTF</sequence>
<dbReference type="EMBL" id="FCOL02000091">
    <property type="protein sequence ID" value="SAL83181.1"/>
    <property type="molecule type" value="Genomic_DNA"/>
</dbReference>
<gene>
    <name evidence="13" type="ORF">AWB67_06335</name>
</gene>
<keyword evidence="9" id="KW-0472">Membrane</keyword>
<evidence type="ECO:0000256" key="2">
    <source>
        <dbReference type="ARBA" id="ARBA00011233"/>
    </source>
</evidence>
<evidence type="ECO:0000256" key="9">
    <source>
        <dbReference type="ARBA" id="ARBA00023136"/>
    </source>
</evidence>
<keyword evidence="7" id="KW-0406">Ion transport</keyword>
<reference evidence="13" key="1">
    <citation type="submission" date="2016-01" db="EMBL/GenBank/DDBJ databases">
        <authorList>
            <person name="Peeters C."/>
        </authorList>
    </citation>
    <scope>NUCLEOTIDE SEQUENCE [LARGE SCALE GENOMIC DNA]</scope>
    <source>
        <strain evidence="13">LMG 22937</strain>
    </source>
</reference>
<evidence type="ECO:0000259" key="12">
    <source>
        <dbReference type="Pfam" id="PF13609"/>
    </source>
</evidence>
<evidence type="ECO:0000256" key="3">
    <source>
        <dbReference type="ARBA" id="ARBA00022448"/>
    </source>
</evidence>
<keyword evidence="10" id="KW-0998">Cell outer membrane</keyword>
<protein>
    <submittedName>
        <fullName evidence="13">Outer membrane protein (Porin)-like protein</fullName>
    </submittedName>
</protein>
<feature type="chain" id="PRO_5011116529" evidence="11">
    <location>
        <begin position="37"/>
        <end position="397"/>
    </location>
</feature>
<dbReference type="GO" id="GO:0006811">
    <property type="term" value="P:monoatomic ion transport"/>
    <property type="evidence" value="ECO:0007669"/>
    <property type="project" value="UniProtKB-KW"/>
</dbReference>
<dbReference type="AlphaFoldDB" id="A0A158KRX0"/>
<dbReference type="Proteomes" id="UP000054925">
    <property type="component" value="Unassembled WGS sequence"/>
</dbReference>
<dbReference type="GO" id="GO:0009279">
    <property type="term" value="C:cell outer membrane"/>
    <property type="evidence" value="ECO:0007669"/>
    <property type="project" value="UniProtKB-SubCell"/>
</dbReference>
<keyword evidence="6 11" id="KW-0732">Signal</keyword>
<proteinExistence type="predicted"/>
<dbReference type="Pfam" id="PF13609">
    <property type="entry name" value="Porin_4"/>
    <property type="match status" value="1"/>
</dbReference>
<comment type="subcellular location">
    <subcellularLocation>
        <location evidence="1">Cell outer membrane</location>
        <topology evidence="1">Multi-pass membrane protein</topology>
    </subcellularLocation>
</comment>
<comment type="caution">
    <text evidence="13">The sequence shown here is derived from an EMBL/GenBank/DDBJ whole genome shotgun (WGS) entry which is preliminary data.</text>
</comment>
<dbReference type="CDD" id="cd00342">
    <property type="entry name" value="gram_neg_porins"/>
    <property type="match status" value="1"/>
</dbReference>
<evidence type="ECO:0000256" key="11">
    <source>
        <dbReference type="SAM" id="SignalP"/>
    </source>
</evidence>
<organism evidence="13 14">
    <name type="scientific">Caballeronia terrestris</name>
    <dbReference type="NCBI Taxonomy" id="1226301"/>
    <lineage>
        <taxon>Bacteria</taxon>
        <taxon>Pseudomonadati</taxon>
        <taxon>Pseudomonadota</taxon>
        <taxon>Betaproteobacteria</taxon>
        <taxon>Burkholderiales</taxon>
        <taxon>Burkholderiaceae</taxon>
        <taxon>Caballeronia</taxon>
    </lineage>
</organism>
<dbReference type="InterPro" id="IPR023614">
    <property type="entry name" value="Porin_dom_sf"/>
</dbReference>
<keyword evidence="5" id="KW-0812">Transmembrane</keyword>
<dbReference type="InterPro" id="IPR050298">
    <property type="entry name" value="Gram-neg_bact_OMP"/>
</dbReference>
<evidence type="ECO:0000256" key="5">
    <source>
        <dbReference type="ARBA" id="ARBA00022692"/>
    </source>
</evidence>
<evidence type="ECO:0000256" key="8">
    <source>
        <dbReference type="ARBA" id="ARBA00023114"/>
    </source>
</evidence>